<dbReference type="PANTHER" id="PTHR33558">
    <property type="entry name" value="GLUTAREDOXIN-LIKE PROTEIN C5ORF63 HOMOLOG"/>
    <property type="match status" value="1"/>
</dbReference>
<gene>
    <name evidence="1" type="ORF">AB3N04_13925</name>
</gene>
<dbReference type="PANTHER" id="PTHR33558:SF1">
    <property type="entry name" value="GLUTAREDOXIN-LIKE PROTEIN C5ORF63 HOMOLOG"/>
    <property type="match status" value="1"/>
</dbReference>
<organism evidence="1">
    <name type="scientific">Alkalihalophilus sp. As8PL</name>
    <dbReference type="NCBI Taxonomy" id="3237103"/>
    <lineage>
        <taxon>Bacteria</taxon>
        <taxon>Bacillati</taxon>
        <taxon>Bacillota</taxon>
        <taxon>Bacilli</taxon>
        <taxon>Bacillales</taxon>
        <taxon>Bacillaceae</taxon>
        <taxon>Alkalihalophilus</taxon>
    </lineage>
</organism>
<dbReference type="EMBL" id="CP162551">
    <property type="protein sequence ID" value="XDI35798.1"/>
    <property type="molecule type" value="Genomic_DNA"/>
</dbReference>
<dbReference type="InterPro" id="IPR052565">
    <property type="entry name" value="Glutaredoxin-like_YDR286C"/>
</dbReference>
<dbReference type="RefSeq" id="WP_368503335.1">
    <property type="nucleotide sequence ID" value="NZ_CP162551.1"/>
</dbReference>
<dbReference type="InterPro" id="IPR008554">
    <property type="entry name" value="Glutaredoxin-like"/>
</dbReference>
<dbReference type="SUPFAM" id="SSF52833">
    <property type="entry name" value="Thioredoxin-like"/>
    <property type="match status" value="1"/>
</dbReference>
<dbReference type="AlphaFoldDB" id="A0AB39BQJ8"/>
<sequence length="81" mass="9497">MLHVDVYSKHHCPLCDHGVEMMKELQKEIPFELSVIDIYEDDELLLKYQVMIPVVAVSEEEIDFGQLSKEKIRKRLLQIIG</sequence>
<reference evidence="1" key="1">
    <citation type="submission" date="2024-07" db="EMBL/GenBank/DDBJ databases">
        <title>Identification and characteristics of an arsenic-resistant bacterial isolate, which belongs to a novel species.</title>
        <authorList>
            <person name="Juszczyk A."/>
            <person name="Kowalczyk A."/>
            <person name="Was K."/>
            <person name="Kosowicz W."/>
            <person name="Budzyn A."/>
            <person name="Latowski D."/>
        </authorList>
    </citation>
    <scope>NUCLEOTIDE SEQUENCE</scope>
    <source>
        <strain evidence="1">As8PL</strain>
    </source>
</reference>
<dbReference type="InterPro" id="IPR036249">
    <property type="entry name" value="Thioredoxin-like_sf"/>
</dbReference>
<accession>A0AB39BQJ8</accession>
<dbReference type="Pfam" id="PF05768">
    <property type="entry name" value="Glrx-like"/>
    <property type="match status" value="1"/>
</dbReference>
<name>A0AB39BQJ8_9BACI</name>
<evidence type="ECO:0000313" key="1">
    <source>
        <dbReference type="EMBL" id="XDI35798.1"/>
    </source>
</evidence>
<proteinExistence type="predicted"/>
<dbReference type="Gene3D" id="3.40.30.10">
    <property type="entry name" value="Glutaredoxin"/>
    <property type="match status" value="1"/>
</dbReference>
<protein>
    <submittedName>
        <fullName evidence="1">Glutaredoxin family protein</fullName>
    </submittedName>
</protein>